<evidence type="ECO:0000313" key="3">
    <source>
        <dbReference type="Proteomes" id="UP000042997"/>
    </source>
</evidence>
<dbReference type="AlphaFoldDB" id="A0A098BFN8"/>
<dbReference type="EMBL" id="CCSD01000043">
    <property type="protein sequence ID" value="CDZ87563.1"/>
    <property type="molecule type" value="Genomic_DNA"/>
</dbReference>
<proteinExistence type="predicted"/>
<organism evidence="2 3">
    <name type="scientific">Rhodococcus ruber</name>
    <dbReference type="NCBI Taxonomy" id="1830"/>
    <lineage>
        <taxon>Bacteria</taxon>
        <taxon>Bacillati</taxon>
        <taxon>Actinomycetota</taxon>
        <taxon>Actinomycetes</taxon>
        <taxon>Mycobacteriales</taxon>
        <taxon>Nocardiaceae</taxon>
        <taxon>Rhodococcus</taxon>
    </lineage>
</organism>
<feature type="region of interest" description="Disordered" evidence="1">
    <location>
        <begin position="1"/>
        <end position="21"/>
    </location>
</feature>
<feature type="region of interest" description="Disordered" evidence="1">
    <location>
        <begin position="48"/>
        <end position="71"/>
    </location>
</feature>
<sequence length="71" mass="7353">MTPATHLLSNRPSADAGICNSPAAEHSAAGLRDAQDPKPVGWFPIVAPGATRRTARGPASGRRRALGDHSQ</sequence>
<reference evidence="2 3" key="1">
    <citation type="journal article" date="2014" name="Genome Announc.">
        <title>Draft Genome Sequence of Propane- and Butane-Oxidizing Actinobacterium Rhodococcus ruber IEGM 231.</title>
        <authorList>
            <person name="Ivshina I.B."/>
            <person name="Kuyukina M.S."/>
            <person name="Krivoruchko A.V."/>
            <person name="Barbe V."/>
            <person name="Fischer C."/>
        </authorList>
    </citation>
    <scope>NUCLEOTIDE SEQUENCE [LARGE SCALE GENOMIC DNA]</scope>
</reference>
<dbReference type="Proteomes" id="UP000042997">
    <property type="component" value="Unassembled WGS sequence"/>
</dbReference>
<evidence type="ECO:0000313" key="2">
    <source>
        <dbReference type="EMBL" id="CDZ87563.1"/>
    </source>
</evidence>
<evidence type="ECO:0000256" key="1">
    <source>
        <dbReference type="SAM" id="MobiDB-lite"/>
    </source>
</evidence>
<name>A0A098BFN8_9NOCA</name>
<protein>
    <submittedName>
        <fullName evidence="2">Uncharacterized protein</fullName>
    </submittedName>
</protein>
<accession>A0A098BFN8</accession>
<gene>
    <name evidence="2" type="ORF">RHRU231_330020</name>
</gene>